<comment type="caution">
    <text evidence="3">The sequence shown here is derived from an EMBL/GenBank/DDBJ whole genome shotgun (WGS) entry which is preliminary data.</text>
</comment>
<keyword evidence="1" id="KW-0175">Coiled coil</keyword>
<dbReference type="Proteomes" id="UP000193719">
    <property type="component" value="Unassembled WGS sequence"/>
</dbReference>
<feature type="region of interest" description="Disordered" evidence="2">
    <location>
        <begin position="105"/>
        <end position="149"/>
    </location>
</feature>
<sequence length="453" mass="50424">MSNVPMNLKQVCPRCQGAGFVHINDEIKHDKAKNVKCKNCKNCTTCQGTGTVVGKMPCITCNVKGWLHDSPHPHDTGDSIRCFYCKTCPDCKEAGVVDINYKKPESISSKSSGGKRSKSKSSKSKPSKQASTNSSDQKSTTSSTPAENHLRGSCPVCSALGFVHESHIPHDKPSGKPCKFCSVCRVCAGAGIIVGKQACTHCSAKGWYHPPNSKFVHNVTPSTMRCFHCKDCPVCGGYGVVDPTKSKENYRNSIISQKTDHTLYSPPSKETINVQLTPPTHKNFQLSNQHYQKLLEKEQEKQQEQLILQEHIQQRLEISQAQQKIEQQIAQQQKLQQEQQIKQIQMQQMQQLQLQQMQMQMQQMSLYQPVMYMPYAYTASPVATPLTTPVATPVTPVMPYGYAAQAQTICTSCQGLGFKHKKKTSKPHNQVPNVRCENCRDCKTCHGTGYISL</sequence>
<reference evidence="3 4" key="2">
    <citation type="submission" date="2016-08" db="EMBL/GenBank/DDBJ databases">
        <title>Pervasive Adenine N6-methylation of Active Genes in Fungi.</title>
        <authorList>
            <consortium name="DOE Joint Genome Institute"/>
            <person name="Mondo S.J."/>
            <person name="Dannebaum R.O."/>
            <person name="Kuo R.C."/>
            <person name="Labutti K."/>
            <person name="Haridas S."/>
            <person name="Kuo A."/>
            <person name="Salamov A."/>
            <person name="Ahrendt S.R."/>
            <person name="Lipzen A."/>
            <person name="Sullivan W."/>
            <person name="Andreopoulos W.B."/>
            <person name="Clum A."/>
            <person name="Lindquist E."/>
            <person name="Daum C."/>
            <person name="Ramamoorthy G.K."/>
            <person name="Gryganskyi A."/>
            <person name="Culley D."/>
            <person name="Magnuson J.K."/>
            <person name="James T.Y."/>
            <person name="O'Malley M.A."/>
            <person name="Stajich J.E."/>
            <person name="Spatafora J.W."/>
            <person name="Visel A."/>
            <person name="Grigoriev I.V."/>
        </authorList>
    </citation>
    <scope>NUCLEOTIDE SEQUENCE [LARGE SCALE GENOMIC DNA]</scope>
    <source>
        <strain evidence="4">finn</strain>
    </source>
</reference>
<evidence type="ECO:0000313" key="3">
    <source>
        <dbReference type="EMBL" id="ORX52509.1"/>
    </source>
</evidence>
<name>A0A1Y1VE20_9FUNG</name>
<feature type="compositionally biased region" description="Polar residues" evidence="2">
    <location>
        <begin position="129"/>
        <end position="146"/>
    </location>
</feature>
<evidence type="ECO:0000256" key="1">
    <source>
        <dbReference type="SAM" id="Coils"/>
    </source>
</evidence>
<keyword evidence="4" id="KW-1185">Reference proteome</keyword>
<dbReference type="STRING" id="1754191.A0A1Y1VE20"/>
<reference evidence="3 4" key="1">
    <citation type="submission" date="2016-08" db="EMBL/GenBank/DDBJ databases">
        <title>Genomes of anaerobic fungi encode conserved fungal cellulosomes for biomass hydrolysis.</title>
        <authorList>
            <consortium name="DOE Joint Genome Institute"/>
            <person name="Haitjema C.H."/>
            <person name="Gilmore S.P."/>
            <person name="Henske J.K."/>
            <person name="Solomon K.V."/>
            <person name="De Groot R."/>
            <person name="Kuo A."/>
            <person name="Mondo S.J."/>
            <person name="Salamov A.A."/>
            <person name="Labutti K."/>
            <person name="Zhao Z."/>
            <person name="Chiniquy J."/>
            <person name="Barry K."/>
            <person name="Brewer H.M."/>
            <person name="Purvine S.O."/>
            <person name="Wright A.T."/>
            <person name="Boxma B."/>
            <person name="Van Alen T."/>
            <person name="Hackstein J.H."/>
            <person name="Baker S.E."/>
            <person name="Grigoriev I.V."/>
            <person name="O'Malley M.A."/>
        </authorList>
    </citation>
    <scope>NUCLEOTIDE SEQUENCE [LARGE SCALE GENOMIC DNA]</scope>
    <source>
        <strain evidence="4">finn</strain>
    </source>
</reference>
<feature type="compositionally biased region" description="Basic residues" evidence="2">
    <location>
        <begin position="113"/>
        <end position="126"/>
    </location>
</feature>
<dbReference type="AlphaFoldDB" id="A0A1Y1VE20"/>
<organism evidence="3 4">
    <name type="scientific">Piromyces finnis</name>
    <dbReference type="NCBI Taxonomy" id="1754191"/>
    <lineage>
        <taxon>Eukaryota</taxon>
        <taxon>Fungi</taxon>
        <taxon>Fungi incertae sedis</taxon>
        <taxon>Chytridiomycota</taxon>
        <taxon>Chytridiomycota incertae sedis</taxon>
        <taxon>Neocallimastigomycetes</taxon>
        <taxon>Neocallimastigales</taxon>
        <taxon>Neocallimastigaceae</taxon>
        <taxon>Piromyces</taxon>
    </lineage>
</organism>
<feature type="coiled-coil region" evidence="1">
    <location>
        <begin position="294"/>
        <end position="355"/>
    </location>
</feature>
<proteinExistence type="predicted"/>
<dbReference type="OrthoDB" id="447042at2759"/>
<evidence type="ECO:0000256" key="2">
    <source>
        <dbReference type="SAM" id="MobiDB-lite"/>
    </source>
</evidence>
<accession>A0A1Y1VE20</accession>
<protein>
    <submittedName>
        <fullName evidence="3">Uncharacterized protein</fullName>
    </submittedName>
</protein>
<evidence type="ECO:0000313" key="4">
    <source>
        <dbReference type="Proteomes" id="UP000193719"/>
    </source>
</evidence>
<dbReference type="EMBL" id="MCFH01000015">
    <property type="protein sequence ID" value="ORX52509.1"/>
    <property type="molecule type" value="Genomic_DNA"/>
</dbReference>
<gene>
    <name evidence="3" type="ORF">BCR36DRAFT_582445</name>
</gene>